<gene>
    <name evidence="13" type="ORF">MU0102_000421</name>
</gene>
<dbReference type="Proteomes" id="UP001190464">
    <property type="component" value="Chromosome"/>
</dbReference>
<evidence type="ECO:0000256" key="1">
    <source>
        <dbReference type="ARBA" id="ARBA00004651"/>
    </source>
</evidence>
<feature type="compositionally biased region" description="Basic and acidic residues" evidence="10">
    <location>
        <begin position="259"/>
        <end position="272"/>
    </location>
</feature>
<dbReference type="PANTHER" id="PTHR24093:SF513">
    <property type="entry name" value="CATION-TRANSPORTING ATPASE I-RELATED"/>
    <property type="match status" value="1"/>
</dbReference>
<protein>
    <submittedName>
        <fullName evidence="13">Cation-translocating P-type ATPase</fullName>
    </submittedName>
</protein>
<dbReference type="InterPro" id="IPR036412">
    <property type="entry name" value="HAD-like_sf"/>
</dbReference>
<sequence length="1501" mass="154679">MNLDAPLSAVRRSWPLRAANFGVQLTSALIDASVQTAAGVAGAILPNGDRGPVLSRRCFRGDGRAWVEIRGLDGPAGDELATAVLDAARALPGVISVRLNHPLARLVVGLDPTAGSEVVSVRELCQVVADTESEYRTDRIRAESRGHGPVSLPGDGMTETLRALTVGANIAGLGAATVGRLLRLPGLPLGLEAGVVVIDYQPRVRRLLEDRIGKQATDALLALASAGVHTLNTAPTTLAVDLSVEAMRAGEERAEARAWRRQEPELAHHADHPPVTVPERPAPRPPGPVERHLTRSAWAQVVGAGVIGAATRNPDLAGTAAAVTAPKATRTARESFAATFGRGLADQHGTVVLRPGSLRELDRVDTVVIDPRVLCGETLRVMQVRGADDDELRAVWAKAQARLSDADLKPGWHRIGSRSDVQASFQPALLPLAAAVVTEARRADVEVVSVEADALGELRPVFDEIRPLDGASVDQALAAAVIAYQAEGHDVAVLSAVAVDALAAADVALGVLPKQGVPPWCADVLLTDLAAAWRVLHALPAARSASHRGVEIATGATALGSLLMLPGVRGSGPGPVTTGAAAGALSGYWLARRAVDAAVPRPAAVHEWHAMSVDQVRAVLPPPELEEPTTTHHAPAAAAALAAVDLARRGAQATAPPRLLRQFAQAVRSELSDPITPVLALGAAASAVLGSPVDAILVGSVLGGNAMLAAAQRLIAERRLSVLLNEQIPPARKVLPDGSHCEIPAEELLPGDVIEVHAHEVVPADGRLIDAIDLEVDESSLTGESLTVVKQVEATPGADLADRECMVYAGTTVVTGTAVALVTATGGDTHGRRAAELVAGDQSAIGLQHQLSLLTSKAWRISLAGGALVTGLGMARRTGLRQAVASGIAVSVAAIPEGLPLVATLSQQSSARRLTKAGVLVRVPRSVEALGRVDVVCFDKTGTLSKNRLRVSQVHPAAGFTDHDVLRLAASAAPVSNGTRQVHATDTAIVEGADAAGASAPAGLAAHLPFRSGRPFSASIRGTELTLKGAPEMVLACTGAGPAVKQSVAALAGNGLRVIAVARRELTSAQLTALGEDPEPEEIAEFCREGLTFVGLLGLSDTPRDEAAELLADLKRREIPVRLITGDHPLTATAIARELGLEVDSDQVISGAQWDALSRKGQEQAVAERVVFARMSPENKVQIVQTLERTGKVSAMVGDGANDAAAIRAATVGIAVVAHGSESASTAADVVLLDERVDTLLDALDEGRELWQRVQAAVAVLLGGNAGEVAFAIIGSALTGRSPLNARQLLLVNMLTDALPATALAVSSLNEQAAAGGHGPDERALWRTVAVRGVTTASAAVGAWGLASVTGRPQRASTVALVSLVATQLGQTLLDSRDPLVVATAVGSLGVMGTLITIPGISQLLGCTPIGPLGWAQALGTATVATIGAAVVPRLLSGSQDDTTKPKEFIVPGPRQPDRPQAPSNGHPAPRLRLVHNGDTGSRRGTVAARSSGDPSPPGGS</sequence>
<dbReference type="Gene3D" id="3.40.1110.10">
    <property type="entry name" value="Calcium-transporting ATPase, cytoplasmic domain N"/>
    <property type="match status" value="2"/>
</dbReference>
<comment type="catalytic activity">
    <reaction evidence="9">
        <text>ATP + H2O = ADP + phosphate + H(+)</text>
        <dbReference type="Rhea" id="RHEA:13065"/>
        <dbReference type="ChEBI" id="CHEBI:15377"/>
        <dbReference type="ChEBI" id="CHEBI:15378"/>
        <dbReference type="ChEBI" id="CHEBI:30616"/>
        <dbReference type="ChEBI" id="CHEBI:43474"/>
        <dbReference type="ChEBI" id="CHEBI:456216"/>
    </reaction>
</comment>
<evidence type="ECO:0000259" key="11">
    <source>
        <dbReference type="Pfam" id="PF00122"/>
    </source>
</evidence>
<dbReference type="SUPFAM" id="SSF81665">
    <property type="entry name" value="Calcium ATPase, transmembrane domain M"/>
    <property type="match status" value="1"/>
</dbReference>
<dbReference type="Gene3D" id="3.40.50.1000">
    <property type="entry name" value="HAD superfamily/HAD-like"/>
    <property type="match status" value="2"/>
</dbReference>
<dbReference type="SUPFAM" id="SSF81653">
    <property type="entry name" value="Calcium ATPase, transduction domain A"/>
    <property type="match status" value="1"/>
</dbReference>
<comment type="subcellular location">
    <subcellularLocation>
        <location evidence="1">Cell membrane</location>
        <topology evidence="1">Multi-pass membrane protein</topology>
    </subcellularLocation>
</comment>
<evidence type="ECO:0000256" key="9">
    <source>
        <dbReference type="ARBA" id="ARBA00049360"/>
    </source>
</evidence>
<evidence type="ECO:0000313" key="14">
    <source>
        <dbReference type="Proteomes" id="UP001190464"/>
    </source>
</evidence>
<dbReference type="InterPro" id="IPR023299">
    <property type="entry name" value="ATPase_P-typ_cyto_dom_N"/>
</dbReference>
<dbReference type="SFLD" id="SFLDS00003">
    <property type="entry name" value="Haloacid_Dehalogenase"/>
    <property type="match status" value="1"/>
</dbReference>
<evidence type="ECO:0000256" key="3">
    <source>
        <dbReference type="ARBA" id="ARBA00022692"/>
    </source>
</evidence>
<keyword evidence="2" id="KW-1003">Cell membrane</keyword>
<evidence type="ECO:0000256" key="10">
    <source>
        <dbReference type="SAM" id="MobiDB-lite"/>
    </source>
</evidence>
<keyword evidence="8" id="KW-0472">Membrane</keyword>
<dbReference type="SFLD" id="SFLDG00002">
    <property type="entry name" value="C1.7:_P-type_atpase_like"/>
    <property type="match status" value="1"/>
</dbReference>
<feature type="region of interest" description="Disordered" evidence="10">
    <location>
        <begin position="259"/>
        <end position="289"/>
    </location>
</feature>
<proteinExistence type="predicted"/>
<accession>A0ABM9LDS9</accession>
<keyword evidence="4" id="KW-0479">Metal-binding</keyword>
<evidence type="ECO:0000256" key="7">
    <source>
        <dbReference type="ARBA" id="ARBA00022989"/>
    </source>
</evidence>
<feature type="region of interest" description="Disordered" evidence="10">
    <location>
        <begin position="1437"/>
        <end position="1501"/>
    </location>
</feature>
<dbReference type="Pfam" id="PF00689">
    <property type="entry name" value="Cation_ATPase_C"/>
    <property type="match status" value="1"/>
</dbReference>
<keyword evidence="5" id="KW-0460">Magnesium</keyword>
<evidence type="ECO:0000256" key="8">
    <source>
        <dbReference type="ARBA" id="ARBA00023136"/>
    </source>
</evidence>
<dbReference type="InterPro" id="IPR008250">
    <property type="entry name" value="ATPase_P-typ_transduc_dom_A_sf"/>
</dbReference>
<dbReference type="InterPro" id="IPR044492">
    <property type="entry name" value="P_typ_ATPase_HD_dom"/>
</dbReference>
<dbReference type="InterPro" id="IPR023214">
    <property type="entry name" value="HAD_sf"/>
</dbReference>
<evidence type="ECO:0000256" key="4">
    <source>
        <dbReference type="ARBA" id="ARBA00022723"/>
    </source>
</evidence>
<dbReference type="Pfam" id="PF00702">
    <property type="entry name" value="Hydrolase"/>
    <property type="match status" value="1"/>
</dbReference>
<dbReference type="SUPFAM" id="SSF56784">
    <property type="entry name" value="HAD-like"/>
    <property type="match status" value="1"/>
</dbReference>
<dbReference type="RefSeq" id="WP_308485403.1">
    <property type="nucleotide sequence ID" value="NZ_OY726398.1"/>
</dbReference>
<dbReference type="PRINTS" id="PR00120">
    <property type="entry name" value="HATPASE"/>
</dbReference>
<dbReference type="PANTHER" id="PTHR24093">
    <property type="entry name" value="CATION TRANSPORTING ATPASE"/>
    <property type="match status" value="1"/>
</dbReference>
<organism evidence="13 14">
    <name type="scientific">[Mycobacterium] holstebronense</name>
    <dbReference type="NCBI Taxonomy" id="3064288"/>
    <lineage>
        <taxon>Bacteria</taxon>
        <taxon>Bacillati</taxon>
        <taxon>Actinomycetota</taxon>
        <taxon>Actinomycetes</taxon>
        <taxon>Mycobacteriales</taxon>
        <taxon>Mycobacteriaceae</taxon>
        <taxon>Mycolicibacterium</taxon>
    </lineage>
</organism>
<dbReference type="InterPro" id="IPR006068">
    <property type="entry name" value="ATPase_P-typ_cation-transptr_C"/>
</dbReference>
<dbReference type="EMBL" id="OY726398">
    <property type="protein sequence ID" value="CAJ1497255.1"/>
    <property type="molecule type" value="Genomic_DNA"/>
</dbReference>
<evidence type="ECO:0000256" key="5">
    <source>
        <dbReference type="ARBA" id="ARBA00022842"/>
    </source>
</evidence>
<evidence type="ECO:0000256" key="6">
    <source>
        <dbReference type="ARBA" id="ARBA00022967"/>
    </source>
</evidence>
<feature type="domain" description="P-type ATPase A" evidence="11">
    <location>
        <begin position="728"/>
        <end position="838"/>
    </location>
</feature>
<keyword evidence="7" id="KW-1133">Transmembrane helix</keyword>
<dbReference type="PRINTS" id="PR00119">
    <property type="entry name" value="CATATPASE"/>
</dbReference>
<keyword evidence="3" id="KW-0812">Transmembrane</keyword>
<dbReference type="NCBIfam" id="TIGR01494">
    <property type="entry name" value="ATPase_P-type"/>
    <property type="match status" value="2"/>
</dbReference>
<keyword evidence="6" id="KW-1278">Translocase</keyword>
<dbReference type="InterPro" id="IPR059000">
    <property type="entry name" value="ATPase_P-type_domA"/>
</dbReference>
<evidence type="ECO:0000259" key="12">
    <source>
        <dbReference type="Pfam" id="PF00689"/>
    </source>
</evidence>
<evidence type="ECO:0000313" key="13">
    <source>
        <dbReference type="EMBL" id="CAJ1497255.1"/>
    </source>
</evidence>
<reference evidence="13 14" key="1">
    <citation type="submission" date="2023-08" db="EMBL/GenBank/DDBJ databases">
        <authorList>
            <person name="Folkvardsen B D."/>
            <person name="Norman A."/>
        </authorList>
    </citation>
    <scope>NUCLEOTIDE SEQUENCE [LARGE SCALE GENOMIC DNA]</scope>
    <source>
        <strain evidence="13 14">Mu0102</strain>
    </source>
</reference>
<dbReference type="Gene3D" id="1.20.1110.10">
    <property type="entry name" value="Calcium-transporting ATPase, transmembrane domain"/>
    <property type="match status" value="2"/>
</dbReference>
<dbReference type="InterPro" id="IPR001757">
    <property type="entry name" value="P_typ_ATPase"/>
</dbReference>
<dbReference type="InterPro" id="IPR023298">
    <property type="entry name" value="ATPase_P-typ_TM_dom_sf"/>
</dbReference>
<keyword evidence="14" id="KW-1185">Reference proteome</keyword>
<dbReference type="SFLD" id="SFLDF00027">
    <property type="entry name" value="p-type_atpase"/>
    <property type="match status" value="1"/>
</dbReference>
<feature type="domain" description="Cation-transporting P-type ATPase C-terminal" evidence="12">
    <location>
        <begin position="1282"/>
        <end position="1428"/>
    </location>
</feature>
<dbReference type="Gene3D" id="2.70.150.10">
    <property type="entry name" value="Calcium-transporting ATPase, cytoplasmic transduction domain A"/>
    <property type="match status" value="1"/>
</dbReference>
<dbReference type="Pfam" id="PF00122">
    <property type="entry name" value="E1-E2_ATPase"/>
    <property type="match status" value="1"/>
</dbReference>
<evidence type="ECO:0000256" key="2">
    <source>
        <dbReference type="ARBA" id="ARBA00022475"/>
    </source>
</evidence>
<name>A0ABM9LDS9_9MYCO</name>